<evidence type="ECO:0000256" key="2">
    <source>
        <dbReference type="SAM" id="Phobius"/>
    </source>
</evidence>
<dbReference type="NCBIfam" id="TIGR03786">
    <property type="entry name" value="strep_pil_rpt"/>
    <property type="match status" value="3"/>
</dbReference>
<dbReference type="PROSITE" id="PS50234">
    <property type="entry name" value="VWFA"/>
    <property type="match status" value="1"/>
</dbReference>
<proteinExistence type="predicted"/>
<keyword evidence="2" id="KW-0812">Transmembrane</keyword>
<dbReference type="InterPro" id="IPR055382">
    <property type="entry name" value="DUF7601"/>
</dbReference>
<dbReference type="InterPro" id="IPR022464">
    <property type="entry name" value="Strep_pil_isopept_link"/>
</dbReference>
<dbReference type="InterPro" id="IPR002035">
    <property type="entry name" value="VWF_A"/>
</dbReference>
<dbReference type="InterPro" id="IPR038174">
    <property type="entry name" value="Strep_pil_link_sf"/>
</dbReference>
<feature type="signal peptide" evidence="3">
    <location>
        <begin position="1"/>
        <end position="26"/>
    </location>
</feature>
<dbReference type="Proteomes" id="UP000271472">
    <property type="component" value="Unassembled WGS sequence"/>
</dbReference>
<keyword evidence="2" id="KW-0472">Membrane</keyword>
<evidence type="ECO:0000256" key="1">
    <source>
        <dbReference type="SAM" id="MobiDB-lite"/>
    </source>
</evidence>
<dbReference type="Gene3D" id="3.40.50.410">
    <property type="entry name" value="von Willebrand factor, type A domain"/>
    <property type="match status" value="1"/>
</dbReference>
<comment type="caution">
    <text evidence="5">The sequence shown here is derived from an EMBL/GenBank/DDBJ whole genome shotgun (WGS) entry which is preliminary data.</text>
</comment>
<evidence type="ECO:0000259" key="4">
    <source>
        <dbReference type="PROSITE" id="PS50234"/>
    </source>
</evidence>
<keyword evidence="6" id="KW-1185">Reference proteome</keyword>
<dbReference type="SMART" id="SM00327">
    <property type="entry name" value="VWA"/>
    <property type="match status" value="1"/>
</dbReference>
<evidence type="ECO:0000313" key="6">
    <source>
        <dbReference type="Proteomes" id="UP000271472"/>
    </source>
</evidence>
<accession>A0A3N0IE54</accession>
<evidence type="ECO:0000256" key="3">
    <source>
        <dbReference type="SAM" id="SignalP"/>
    </source>
</evidence>
<organism evidence="5 6">
    <name type="scientific">Slackia isoflavoniconvertens</name>
    <dbReference type="NCBI Taxonomy" id="572010"/>
    <lineage>
        <taxon>Bacteria</taxon>
        <taxon>Bacillati</taxon>
        <taxon>Actinomycetota</taxon>
        <taxon>Coriobacteriia</taxon>
        <taxon>Eggerthellales</taxon>
        <taxon>Eggerthellaceae</taxon>
        <taxon>Slackia</taxon>
    </lineage>
</organism>
<evidence type="ECO:0000313" key="5">
    <source>
        <dbReference type="EMBL" id="RNM34820.1"/>
    </source>
</evidence>
<feature type="chain" id="PRO_5018010684" description="VWFA domain-containing protein" evidence="3">
    <location>
        <begin position="27"/>
        <end position="2462"/>
    </location>
</feature>
<dbReference type="Pfam" id="PF12892">
    <property type="entry name" value="FctA"/>
    <property type="match status" value="10"/>
</dbReference>
<dbReference type="Gene3D" id="2.60.40.3050">
    <property type="match status" value="11"/>
</dbReference>
<dbReference type="RefSeq" id="WP_123219517.1">
    <property type="nucleotide sequence ID" value="NZ_JACHYQ010000002.1"/>
</dbReference>
<keyword evidence="2" id="KW-1133">Transmembrane helix</keyword>
<dbReference type="InterPro" id="IPR036465">
    <property type="entry name" value="vWFA_dom_sf"/>
</dbReference>
<dbReference type="CDD" id="cd00198">
    <property type="entry name" value="vWFA"/>
    <property type="match status" value="1"/>
</dbReference>
<feature type="region of interest" description="Disordered" evidence="1">
    <location>
        <begin position="2053"/>
        <end position="2075"/>
    </location>
</feature>
<feature type="domain" description="VWFA" evidence="4">
    <location>
        <begin position="120"/>
        <end position="368"/>
    </location>
</feature>
<name>A0A3N0IE54_9ACTN</name>
<dbReference type="SUPFAM" id="SSF53300">
    <property type="entry name" value="vWA-like"/>
    <property type="match status" value="1"/>
</dbReference>
<dbReference type="OrthoDB" id="3170565at2"/>
<sequence>MKRLKMAIAALLAFALLPLIGSTALADESSASSRDQQIRAAANIETIADASTMGDWSGVVENTTQNIGRIWTDKTVSTNDIDISGAMSATVSKGDSDFITALSVLSSTSNIASTSTTPLDIVLVLDASGSMDDDMTGGKRIDALKNAANAFIDEIATQNASISDASKQHQVSIVKFAGEKSNKVGNDTYREGRYTYNYSQVMKNMTACSETTKSSFKDTINAIKPAGATNAAAGMELAQGQTSNRADAKKIVIFFTDGTPTTQSEFSNGVASDAISAAKAMKDAGASVYTIGIFDGANPSANVNASGTSNENKFMQAASSNYPAAAYTYTQYWLSGEWKWSFGNRAEGSDFYKSASSASELSKIFEDISKEIVKGAGYPTDAREGFEMSDGYITFDDSLGSYMQVDAFKAIVVNNHVFSDVTKATTDTADTYTFAGTTELNGKTASLGNIVITVTKSSDVATGDKVQVKVPAGLIPLRNFNVNETAGTMTVSDTYPLRVFFTSSIKPDALALVANPDEAMAKYIEANTENGKVNFYANAFTPGAALGDTVSHFNPSKGNAYYYFTSDTPIYSDEACTRPATRGAIEAGGTHYYQNHFFAMGEGGAAVSQTEVVSFPSGTAEQFSGALAYDASGNAYFKAGTARLTYIDELAKSKAENITGTATDVLNPKWNSETSTSAATTVIPHLGNNGKLSVEIPGTLAVSKTLDMPEGFDAAAYSDKSFDFELTVEAAAGKTLHAEVKNAAGDVCGDPFELTFDENGKATHSIKADETLYVYGVAPNAAYSVEELLNVSADDGSLTHANPGFLQSSPTDAEGKAIAATGAVVAGEVAKAEFVNTYAAQGTLEGSTALAGAKTLNGRAWLPSDKFTFLLKDAHTSVVAPMPEGASDGVARLEVTQPEGTPAGTQVGFHFGDIVYTQPGTYIYQIYESEEDSTVNPGVSMSQALYEVKVVVADKHDGTLSVESAMTKLAGDDGIEFETPEAAELAAFVNAFSDKSVTWNPSGTKTWNDATGQRALESGMFFVMAKTTDASAPLPEGDGVEVVTGKTAAGVDYRGVVSTVSAGGIIEFPQAAFSLSDLGGAQSKTYVYGITEVVKVGNAWVDAKDLAAGQGLPGVTYDPTAWQAIVTVESVGEGADAHIELSVAYAKQGAATDAEAVPTDAKAFAFENSYSPEPAAAAISGTKVFQGRAMTEAESFGFGLAPANKAATDAFGADFAKRATVSGLANGGSKGFDFGELSFNKPGTYTFKMVENAYCGEALNSEAAQASHIAFDTHECLVTVKVTDDHSGTLQAEVSYDGGATFTNVYSEEKTYGSFGGLAVEKTLGGRTMHAGEFAFSIEGADDASKALLKRIDEDCSGVLQFSNPNDRAAGVADVMKPIDGIAFTQADVGKTFEFVVSEIVPGDGDKLAGVTYDEATHKVEIAVSLKDGMNLDVATYVDGELVESGVPTVAFANAYKPANVDFATTNFGLNKVLEGRDWIESDSFSFEIQAETEGAPMPSGGATATVQSTSGKDGEAVAFDFGNITFTASDMLVDGGAVTSKTFVYTVSETVPDPVKVGIQYSTNVAKVYVTVTDDGEGHLVATSSTENGKFVNKYETSLDYTAAGGLTLTKTLNGRDMAQGQFQIQVVPNDEASAAVLGLPVSGKVFDMPAALDGNAASALVCSDVEFTQLDAGKTFTYAVRELGDAGNGYTFDTAVRTVTISVSDDPATATLTATTTVSGGPDAATYTYKTGNSPAAVAAKVAFTNGYSASGSVDVNATKTLSGRALIEGEFAFGVQYANGEAAGSDVLTATNAADGTVAFGALNFDTPKLNELFAKGSATKATSDNGDVTWIIPCIAYEKTDGLSDCGITATTQSIPFTIKAVDGGSGALAVTIEAGDKGLAFENAYGTGDASVSVTGVKHLSHAEGLTPNDITGKFTFTITANEEGAPMPSGGATATNAADGSIDFGKIVFTLDALNKALGTTQQGAALDTGAASIQSAAPAANDVVAAGTTAGVEVAGDSATPAQAATGDGLADNAVDGAANADGSGQSAVPVSDDAVGLAAASGAEPAAVDTASSTSDAAPSGNADNQATAPAASVNAVAAANAATDNAAASVQSAAPAAQTATVRSHVFTYTITETGSAPGVTNDTSVKTVNFKVTDNGKGELTVERVGDETKPMFEFTNAYSVTPVDSRVTDQIPVSKSLVGRELVEGEFLFELVENGQVVARGTNDAAGNVDMNAVMYTTAGEHDYVLREVGAGTTHNGVTFDGKSIAIHTRVVDNGEGSLVVEHALTTDDANAAFVNTYAHGTTSVVLGATKVLSGKALADGQFAFALTAEDGTVYQAKNDAAGSVAFPALTFAEPGTYVYTISEVNDKQANVTYDTATYNVVVNVVDDGQGNLVATVAYDGGAAPTFKNSYTEPPAPTPTPGGGATTPKNPVVKLFSKTADDAGLMLGAAAVAAGLALVVCGAAACWRRRS</sequence>
<reference evidence="6" key="1">
    <citation type="submission" date="2018-05" db="EMBL/GenBank/DDBJ databases">
        <title>Genome Sequencing of selected type strains of the family Eggerthellaceae.</title>
        <authorList>
            <person name="Danylec N."/>
            <person name="Stoll D.A."/>
            <person name="Doetsch A."/>
            <person name="Huch M."/>
        </authorList>
    </citation>
    <scope>NUCLEOTIDE SEQUENCE [LARGE SCALE GENOMIC DNA]</scope>
    <source>
        <strain evidence="6">DSM 22006</strain>
    </source>
</reference>
<dbReference type="GeneID" id="98662827"/>
<feature type="transmembrane region" description="Helical" evidence="2">
    <location>
        <begin position="2434"/>
        <end position="2458"/>
    </location>
</feature>
<dbReference type="Pfam" id="PF00092">
    <property type="entry name" value="VWA"/>
    <property type="match status" value="1"/>
</dbReference>
<dbReference type="Gene3D" id="2.60.40.1140">
    <property type="entry name" value="Collagen-binding surface protein Cna, B-type domain"/>
    <property type="match status" value="1"/>
</dbReference>
<dbReference type="EMBL" id="QIBZ01000008">
    <property type="protein sequence ID" value="RNM34820.1"/>
    <property type="molecule type" value="Genomic_DNA"/>
</dbReference>
<gene>
    <name evidence="5" type="ORF">DMP05_05465</name>
</gene>
<keyword evidence="3" id="KW-0732">Signal</keyword>
<protein>
    <recommendedName>
        <fullName evidence="4">VWFA domain-containing protein</fullName>
    </recommendedName>
</protein>
<dbReference type="Pfam" id="PF24547">
    <property type="entry name" value="DUF7601"/>
    <property type="match status" value="1"/>
</dbReference>
<feature type="region of interest" description="Disordered" evidence="1">
    <location>
        <begin position="2399"/>
        <end position="2419"/>
    </location>
</feature>